<comment type="caution">
    <text evidence="1">The sequence shown here is derived from an EMBL/GenBank/DDBJ whole genome shotgun (WGS) entry which is preliminary data.</text>
</comment>
<reference evidence="1" key="1">
    <citation type="submission" date="2020-11" db="EMBL/GenBank/DDBJ databases">
        <authorList>
            <consortium name="DOE Joint Genome Institute"/>
            <person name="Ahrendt S."/>
            <person name="Riley R."/>
            <person name="Andreopoulos W."/>
            <person name="Labutti K."/>
            <person name="Pangilinan J."/>
            <person name="Ruiz-Duenas F.J."/>
            <person name="Barrasa J.M."/>
            <person name="Sanchez-Garcia M."/>
            <person name="Camarero S."/>
            <person name="Miyauchi S."/>
            <person name="Serrano A."/>
            <person name="Linde D."/>
            <person name="Babiker R."/>
            <person name="Drula E."/>
            <person name="Ayuso-Fernandez I."/>
            <person name="Pacheco R."/>
            <person name="Padilla G."/>
            <person name="Ferreira P."/>
            <person name="Barriuso J."/>
            <person name="Kellner H."/>
            <person name="Castanera R."/>
            <person name="Alfaro M."/>
            <person name="Ramirez L."/>
            <person name="Pisabarro A.G."/>
            <person name="Kuo A."/>
            <person name="Tritt A."/>
            <person name="Lipzen A."/>
            <person name="He G."/>
            <person name="Yan M."/>
            <person name="Ng V."/>
            <person name="Cullen D."/>
            <person name="Martin F."/>
            <person name="Rosso M.-N."/>
            <person name="Henrissat B."/>
            <person name="Hibbett D."/>
            <person name="Martinez A.T."/>
            <person name="Grigoriev I.V."/>
        </authorList>
    </citation>
    <scope>NUCLEOTIDE SEQUENCE</scope>
    <source>
        <strain evidence="1">CBS 247.69</strain>
    </source>
</reference>
<evidence type="ECO:0000313" key="2">
    <source>
        <dbReference type="Proteomes" id="UP000807353"/>
    </source>
</evidence>
<protein>
    <submittedName>
        <fullName evidence="1">Uncharacterized protein</fullName>
    </submittedName>
</protein>
<proteinExistence type="predicted"/>
<dbReference type="Proteomes" id="UP000807353">
    <property type="component" value="Unassembled WGS sequence"/>
</dbReference>
<name>A0A9P5YB18_9AGAR</name>
<evidence type="ECO:0000313" key="1">
    <source>
        <dbReference type="EMBL" id="KAF9465404.1"/>
    </source>
</evidence>
<accession>A0A9P5YB18</accession>
<organism evidence="1 2">
    <name type="scientific">Collybia nuda</name>
    <dbReference type="NCBI Taxonomy" id="64659"/>
    <lineage>
        <taxon>Eukaryota</taxon>
        <taxon>Fungi</taxon>
        <taxon>Dikarya</taxon>
        <taxon>Basidiomycota</taxon>
        <taxon>Agaricomycotina</taxon>
        <taxon>Agaricomycetes</taxon>
        <taxon>Agaricomycetidae</taxon>
        <taxon>Agaricales</taxon>
        <taxon>Tricholomatineae</taxon>
        <taxon>Clitocybaceae</taxon>
        <taxon>Collybia</taxon>
    </lineage>
</organism>
<keyword evidence="2" id="KW-1185">Reference proteome</keyword>
<gene>
    <name evidence="1" type="ORF">BDZ94DRAFT_1253715</name>
</gene>
<sequence length="54" mass="6287">MVRDVDEQWFLFLSSVRVSQKLGKVGVKWWIRIMIVDHLRPSVAVHHTISPSAM</sequence>
<dbReference type="AlphaFoldDB" id="A0A9P5YB18"/>
<dbReference type="EMBL" id="MU150247">
    <property type="protein sequence ID" value="KAF9465404.1"/>
    <property type="molecule type" value="Genomic_DNA"/>
</dbReference>